<name>A0A3N4KGX7_9PEZI</name>
<reference evidence="2 3" key="1">
    <citation type="journal article" date="2018" name="Nat. Ecol. Evol.">
        <title>Pezizomycetes genomes reveal the molecular basis of ectomycorrhizal truffle lifestyle.</title>
        <authorList>
            <person name="Murat C."/>
            <person name="Payen T."/>
            <person name="Noel B."/>
            <person name="Kuo A."/>
            <person name="Morin E."/>
            <person name="Chen J."/>
            <person name="Kohler A."/>
            <person name="Krizsan K."/>
            <person name="Balestrini R."/>
            <person name="Da Silva C."/>
            <person name="Montanini B."/>
            <person name="Hainaut M."/>
            <person name="Levati E."/>
            <person name="Barry K.W."/>
            <person name="Belfiori B."/>
            <person name="Cichocki N."/>
            <person name="Clum A."/>
            <person name="Dockter R.B."/>
            <person name="Fauchery L."/>
            <person name="Guy J."/>
            <person name="Iotti M."/>
            <person name="Le Tacon F."/>
            <person name="Lindquist E.A."/>
            <person name="Lipzen A."/>
            <person name="Malagnac F."/>
            <person name="Mello A."/>
            <person name="Molinier V."/>
            <person name="Miyauchi S."/>
            <person name="Poulain J."/>
            <person name="Riccioni C."/>
            <person name="Rubini A."/>
            <person name="Sitrit Y."/>
            <person name="Splivallo R."/>
            <person name="Traeger S."/>
            <person name="Wang M."/>
            <person name="Zifcakova L."/>
            <person name="Wipf D."/>
            <person name="Zambonelli A."/>
            <person name="Paolocci F."/>
            <person name="Nowrousian M."/>
            <person name="Ottonello S."/>
            <person name="Baldrian P."/>
            <person name="Spatafora J.W."/>
            <person name="Henrissat B."/>
            <person name="Nagy L.G."/>
            <person name="Aury J.M."/>
            <person name="Wincker P."/>
            <person name="Grigoriev I.V."/>
            <person name="Bonfante P."/>
            <person name="Martin F.M."/>
        </authorList>
    </citation>
    <scope>NUCLEOTIDE SEQUENCE [LARGE SCALE GENOMIC DNA]</scope>
    <source>
        <strain evidence="2 3">CCBAS932</strain>
    </source>
</reference>
<dbReference type="EMBL" id="ML119148">
    <property type="protein sequence ID" value="RPB09777.1"/>
    <property type="molecule type" value="Genomic_DNA"/>
</dbReference>
<proteinExistence type="predicted"/>
<keyword evidence="1" id="KW-1133">Transmembrane helix</keyword>
<evidence type="ECO:0000313" key="2">
    <source>
        <dbReference type="EMBL" id="RPB09777.1"/>
    </source>
</evidence>
<protein>
    <submittedName>
        <fullName evidence="2">Uncharacterized protein</fullName>
    </submittedName>
</protein>
<sequence>MVSSPASQVVEVSTIEFLNSTIVPSLQAWCGTALTWIFLSIVLPLFILALGAYIIFTVDAWRSREGIRKTSQAPPVPVQCRFTKLPFLGKMEAVLTWNWISG</sequence>
<organism evidence="2 3">
    <name type="scientific">Morchella conica CCBAS932</name>
    <dbReference type="NCBI Taxonomy" id="1392247"/>
    <lineage>
        <taxon>Eukaryota</taxon>
        <taxon>Fungi</taxon>
        <taxon>Dikarya</taxon>
        <taxon>Ascomycota</taxon>
        <taxon>Pezizomycotina</taxon>
        <taxon>Pezizomycetes</taxon>
        <taxon>Pezizales</taxon>
        <taxon>Morchellaceae</taxon>
        <taxon>Morchella</taxon>
    </lineage>
</organism>
<dbReference type="InParanoid" id="A0A3N4KGX7"/>
<evidence type="ECO:0000313" key="3">
    <source>
        <dbReference type="Proteomes" id="UP000277580"/>
    </source>
</evidence>
<dbReference type="Proteomes" id="UP000277580">
    <property type="component" value="Unassembled WGS sequence"/>
</dbReference>
<keyword evidence="1" id="KW-0472">Membrane</keyword>
<keyword evidence="1" id="KW-0812">Transmembrane</keyword>
<gene>
    <name evidence="2" type="ORF">P167DRAFT_607646</name>
</gene>
<keyword evidence="3" id="KW-1185">Reference proteome</keyword>
<dbReference type="AlphaFoldDB" id="A0A3N4KGX7"/>
<dbReference type="OrthoDB" id="10294570at2759"/>
<feature type="transmembrane region" description="Helical" evidence="1">
    <location>
        <begin position="33"/>
        <end position="56"/>
    </location>
</feature>
<evidence type="ECO:0000256" key="1">
    <source>
        <dbReference type="SAM" id="Phobius"/>
    </source>
</evidence>
<accession>A0A3N4KGX7</accession>